<evidence type="ECO:0000256" key="8">
    <source>
        <dbReference type="ARBA" id="ARBA00025702"/>
    </source>
</evidence>
<feature type="binding site" evidence="9">
    <location>
        <position position="493"/>
    </location>
    <ligand>
        <name>ATP</name>
        <dbReference type="ChEBI" id="CHEBI:30616"/>
    </ligand>
</feature>
<dbReference type="SUPFAM" id="SSF52029">
    <property type="entry name" value="GroEL apical domain-like"/>
    <property type="match status" value="1"/>
</dbReference>
<proteinExistence type="inferred from homology"/>
<keyword evidence="13" id="KW-1185">Reference proteome</keyword>
<dbReference type="GO" id="GO:0009986">
    <property type="term" value="C:cell surface"/>
    <property type="evidence" value="ECO:0007669"/>
    <property type="project" value="UniProtKB-SubCell"/>
</dbReference>
<evidence type="ECO:0000256" key="7">
    <source>
        <dbReference type="ARBA" id="ARBA00023235"/>
    </source>
</evidence>
<dbReference type="GO" id="GO:0042026">
    <property type="term" value="P:protein refolding"/>
    <property type="evidence" value="ECO:0007669"/>
    <property type="project" value="UniProtKB-UniRule"/>
</dbReference>
<comment type="similarity">
    <text evidence="3 9 10">Belongs to the chaperonin (HSP60) family.</text>
</comment>
<comment type="subunit">
    <text evidence="9 11">Forms a cylinder of 14 subunits composed of two heptameric rings stacked back-to-back. Interacts with the co-chaperonin GroES.</text>
</comment>
<gene>
    <name evidence="9" type="primary">groEL</name>
    <name evidence="9" type="synonym">groL</name>
    <name evidence="12" type="ORF">EV386_2404</name>
</gene>
<evidence type="ECO:0000256" key="3">
    <source>
        <dbReference type="ARBA" id="ARBA00006607"/>
    </source>
</evidence>
<evidence type="ECO:0000313" key="13">
    <source>
        <dbReference type="Proteomes" id="UP000293852"/>
    </source>
</evidence>
<dbReference type="NCBIfam" id="NF009487">
    <property type="entry name" value="PRK12849.1"/>
    <property type="match status" value="1"/>
</dbReference>
<feature type="binding site" evidence="9">
    <location>
        <begin position="477"/>
        <end position="479"/>
    </location>
    <ligand>
        <name>ATP</name>
        <dbReference type="ChEBI" id="CHEBI:30616"/>
    </ligand>
</feature>
<dbReference type="Pfam" id="PF00118">
    <property type="entry name" value="Cpn60_TCP1"/>
    <property type="match status" value="1"/>
</dbReference>
<dbReference type="GO" id="GO:0016853">
    <property type="term" value="F:isomerase activity"/>
    <property type="evidence" value="ECO:0007669"/>
    <property type="project" value="UniProtKB-KW"/>
</dbReference>
<keyword evidence="5 9" id="KW-0067">ATP-binding</keyword>
<dbReference type="GO" id="GO:0005524">
    <property type="term" value="F:ATP binding"/>
    <property type="evidence" value="ECO:0007669"/>
    <property type="project" value="UniProtKB-UniRule"/>
</dbReference>
<dbReference type="InterPro" id="IPR027410">
    <property type="entry name" value="TCP-1-like_intermed_sf"/>
</dbReference>
<keyword evidence="9" id="KW-0963">Cytoplasm</keyword>
<dbReference type="FunFam" id="3.50.7.10:FF:000001">
    <property type="entry name" value="60 kDa chaperonin"/>
    <property type="match status" value="1"/>
</dbReference>
<dbReference type="NCBIfam" id="NF000592">
    <property type="entry name" value="PRK00013.1"/>
    <property type="match status" value="1"/>
</dbReference>
<dbReference type="GO" id="GO:0051082">
    <property type="term" value="F:unfolded protein binding"/>
    <property type="evidence" value="ECO:0007669"/>
    <property type="project" value="UniProtKB-UniRule"/>
</dbReference>
<comment type="caution">
    <text evidence="12">The sequence shown here is derived from an EMBL/GenBank/DDBJ whole genome shotgun (WGS) entry which is preliminary data.</text>
</comment>
<dbReference type="EMBL" id="SGWX01000001">
    <property type="protein sequence ID" value="RZS62087.1"/>
    <property type="molecule type" value="Genomic_DNA"/>
</dbReference>
<dbReference type="SUPFAM" id="SSF48592">
    <property type="entry name" value="GroEL equatorial domain-like"/>
    <property type="match status" value="1"/>
</dbReference>
<accession>A0A4Q7M556</accession>
<evidence type="ECO:0000256" key="5">
    <source>
        <dbReference type="ARBA" id="ARBA00022840"/>
    </source>
</evidence>
<evidence type="ECO:0000256" key="1">
    <source>
        <dbReference type="ARBA" id="ARBA00004191"/>
    </source>
</evidence>
<keyword evidence="7 9" id="KW-0413">Isomerase</keyword>
<dbReference type="SUPFAM" id="SSF54849">
    <property type="entry name" value="GroEL-intermediate domain like"/>
    <property type="match status" value="1"/>
</dbReference>
<dbReference type="GO" id="GO:0042603">
    <property type="term" value="C:capsule"/>
    <property type="evidence" value="ECO:0007669"/>
    <property type="project" value="UniProtKB-SubCell"/>
</dbReference>
<evidence type="ECO:0000256" key="6">
    <source>
        <dbReference type="ARBA" id="ARBA00023186"/>
    </source>
</evidence>
<sequence>MAKIIAFDEEARRSMERGLNILADTVKVTLGPKGRNVVLDKKWGAPTITNDGVSIAKEIELEDPYEKIGAELVKEVAKKTDDVAGDGTTTATVLAQALVKEGLRVVAAGANPIAVKRGIEKAVEAVTEQLLIAAKEIETKEEIAATAAISAGDQAIGELIAEALDKVGKEGVITVEESNSFGLELELTEGMRFDKGFLARYFETDPERQEAVLEDAYVLLVESKISNVKDLLPVLDQVMKAGRSLLIIAEDVEGEALATLVLNKIRGTFKSVAVKAPGFGDRRKAMLQDIAILTGGQVITETVGLKLENATLDLLGQARKVVVTKDETTIVEGSGDADLIAGRVNQIRGEIEKSDSDYDREKLQERLAKLAGGVAVIKAGAATEVELKERKHRIEDAVRNAKAAVEEGIVAGGGVALIHAGAAAFAKLELEGDEATGAQIVAAAISAPLKQIAINAGLEGGVVAEKVKGLAVNEGLNAATGVYEDLLAAGVNDPVKVTRSALQNAASIAALFLTTEAVVADKPEKSGAAPAGGGDMGGMDF</sequence>
<dbReference type="Gene3D" id="3.30.260.10">
    <property type="entry name" value="TCP-1-like chaperonin intermediate domain"/>
    <property type="match status" value="1"/>
</dbReference>
<evidence type="ECO:0000256" key="4">
    <source>
        <dbReference type="ARBA" id="ARBA00022741"/>
    </source>
</evidence>
<dbReference type="NCBIfam" id="NF009489">
    <property type="entry name" value="PRK12851.1"/>
    <property type="match status" value="1"/>
</dbReference>
<keyword evidence="4 9" id="KW-0547">Nucleotide-binding</keyword>
<feature type="binding site" evidence="9">
    <location>
        <begin position="86"/>
        <end position="90"/>
    </location>
    <ligand>
        <name>ATP</name>
        <dbReference type="ChEBI" id="CHEBI:30616"/>
    </ligand>
</feature>
<dbReference type="InterPro" id="IPR027409">
    <property type="entry name" value="GroEL-like_apical_dom_sf"/>
</dbReference>
<keyword evidence="6 9" id="KW-0143">Chaperone</keyword>
<name>A0A4Q7M556_9MICO</name>
<dbReference type="PRINTS" id="PR00298">
    <property type="entry name" value="CHAPERONIN60"/>
</dbReference>
<dbReference type="CDD" id="cd03344">
    <property type="entry name" value="GroEL"/>
    <property type="match status" value="1"/>
</dbReference>
<dbReference type="GO" id="GO:0140662">
    <property type="term" value="F:ATP-dependent protein folding chaperone"/>
    <property type="evidence" value="ECO:0007669"/>
    <property type="project" value="InterPro"/>
</dbReference>
<dbReference type="NCBIfam" id="TIGR02348">
    <property type="entry name" value="GroEL"/>
    <property type="match status" value="1"/>
</dbReference>
<feature type="binding site" evidence="9">
    <location>
        <begin position="29"/>
        <end position="32"/>
    </location>
    <ligand>
        <name>ATP</name>
        <dbReference type="ChEBI" id="CHEBI:30616"/>
    </ligand>
</feature>
<dbReference type="GO" id="GO:0009408">
    <property type="term" value="P:response to heat"/>
    <property type="evidence" value="ECO:0007669"/>
    <property type="project" value="UniProtKB-ARBA"/>
</dbReference>
<feature type="binding site" evidence="9">
    <location>
        <position position="413"/>
    </location>
    <ligand>
        <name>ATP</name>
        <dbReference type="ChEBI" id="CHEBI:30616"/>
    </ligand>
</feature>
<evidence type="ECO:0000256" key="2">
    <source>
        <dbReference type="ARBA" id="ARBA00004241"/>
    </source>
</evidence>
<evidence type="ECO:0000313" key="12">
    <source>
        <dbReference type="EMBL" id="RZS62087.1"/>
    </source>
</evidence>
<dbReference type="OrthoDB" id="9766614at2"/>
<dbReference type="InterPro" id="IPR018370">
    <property type="entry name" value="Chaperonin_Cpn60_CS"/>
</dbReference>
<evidence type="ECO:0000256" key="9">
    <source>
        <dbReference type="HAMAP-Rule" id="MF_00600"/>
    </source>
</evidence>
<comment type="function">
    <text evidence="9 11">Together with its co-chaperonin GroES, plays an essential role in assisting protein folding. The GroEL-GroES system forms a nano-cage that allows encapsulation of the non-native substrate proteins and provides a physical environment optimized to promote and accelerate protein folding.</text>
</comment>
<dbReference type="EC" id="5.6.1.7" evidence="9"/>
<dbReference type="Gene3D" id="1.10.560.10">
    <property type="entry name" value="GroEL-like equatorial domain"/>
    <property type="match status" value="1"/>
</dbReference>
<dbReference type="InterPro" id="IPR001844">
    <property type="entry name" value="Cpn60/GroEL"/>
</dbReference>
<dbReference type="PANTHER" id="PTHR45633">
    <property type="entry name" value="60 KDA HEAT SHOCK PROTEIN, MITOCHONDRIAL"/>
    <property type="match status" value="1"/>
</dbReference>
<dbReference type="InterPro" id="IPR002423">
    <property type="entry name" value="Cpn60/GroEL/TCP-1"/>
</dbReference>
<dbReference type="InterPro" id="IPR027413">
    <property type="entry name" value="GROEL-like_equatorial_sf"/>
</dbReference>
<organism evidence="12 13">
    <name type="scientific">Xylanimonas ulmi</name>
    <dbReference type="NCBI Taxonomy" id="228973"/>
    <lineage>
        <taxon>Bacteria</taxon>
        <taxon>Bacillati</taxon>
        <taxon>Actinomycetota</taxon>
        <taxon>Actinomycetes</taxon>
        <taxon>Micrococcales</taxon>
        <taxon>Promicromonosporaceae</taxon>
        <taxon>Xylanimonas</taxon>
    </lineage>
</organism>
<dbReference type="HAMAP" id="MF_00600">
    <property type="entry name" value="CH60"/>
    <property type="match status" value="1"/>
</dbReference>
<comment type="subcellular location">
    <subcellularLocation>
        <location evidence="2">Cell surface</location>
    </subcellularLocation>
    <subcellularLocation>
        <location evidence="9">Cytoplasm</location>
    </subcellularLocation>
    <subcellularLocation>
        <location evidence="8">Secreted</location>
        <location evidence="8">Capsule</location>
    </subcellularLocation>
    <subcellularLocation>
        <location evidence="1">Secreted</location>
        <location evidence="1">Cell wall</location>
    </subcellularLocation>
</comment>
<dbReference type="Gene3D" id="3.50.7.10">
    <property type="entry name" value="GroEL"/>
    <property type="match status" value="1"/>
</dbReference>
<protein>
    <recommendedName>
        <fullName evidence="9">Chaperonin GroEL</fullName>
        <ecNumber evidence="9">5.6.1.7</ecNumber>
    </recommendedName>
    <alternativeName>
        <fullName evidence="9">60 kDa chaperonin</fullName>
    </alternativeName>
    <alternativeName>
        <fullName evidence="9">Chaperonin-60</fullName>
        <shortName evidence="9">Cpn60</shortName>
    </alternativeName>
</protein>
<dbReference type="AlphaFoldDB" id="A0A4Q7M556"/>
<dbReference type="PROSITE" id="PS00296">
    <property type="entry name" value="CHAPERONINS_CPN60"/>
    <property type="match status" value="1"/>
</dbReference>
<reference evidence="12 13" key="1">
    <citation type="submission" date="2019-02" db="EMBL/GenBank/DDBJ databases">
        <title>Sequencing the genomes of 1000 actinobacteria strains.</title>
        <authorList>
            <person name="Klenk H.-P."/>
        </authorList>
    </citation>
    <scope>NUCLEOTIDE SEQUENCE [LARGE SCALE GENOMIC DNA]</scope>
    <source>
        <strain evidence="12 13">DSM 16932</strain>
    </source>
</reference>
<comment type="caution">
    <text evidence="9">Lacks conserved residue(s) required for the propagation of feature annotation.</text>
</comment>
<evidence type="ECO:0000256" key="11">
    <source>
        <dbReference type="RuleBase" id="RU000419"/>
    </source>
</evidence>
<dbReference type="RefSeq" id="WP_130415266.1">
    <property type="nucleotide sequence ID" value="NZ_SGWX01000001.1"/>
</dbReference>
<dbReference type="Proteomes" id="UP000293852">
    <property type="component" value="Unassembled WGS sequence"/>
</dbReference>
<dbReference type="NCBIfam" id="NF009488">
    <property type="entry name" value="PRK12850.1"/>
    <property type="match status" value="1"/>
</dbReference>
<dbReference type="GO" id="GO:0005737">
    <property type="term" value="C:cytoplasm"/>
    <property type="evidence" value="ECO:0007669"/>
    <property type="project" value="UniProtKB-SubCell"/>
</dbReference>
<evidence type="ECO:0000256" key="10">
    <source>
        <dbReference type="RuleBase" id="RU000418"/>
    </source>
</evidence>